<sequence>MEDINALKEELKMWKSRAEEYRSDLEEYQQQSLEYESEMEQEINDLKQRNNDYAYELSELKEKFRELHVKSNETCLNYQNELDRLKKINEQKRTRERELEIVNDELERKIRITGSTCQDLKVKYNQLLERNVYLQQEVENKMELTVTIQRLKDELKGIKYSNIELAVLRSKLNNTNNTIIETITPLQTPSPKKSLTPVSSCSTIYNYDYNQDNENNMNTSPMSTPTMTPSTMNDDFDVQSQIYSSDDMIKENNISNIGHGLMIFRSNTTAISKKSLLMLQEFLERAKVYINKNLYNLFYTLIFLFSLLKKIKRSNKKQNDNEESKKIEHLKLLNLKEE</sequence>
<dbReference type="GO" id="GO:0008017">
    <property type="term" value="F:microtubule binding"/>
    <property type="evidence" value="ECO:0007669"/>
    <property type="project" value="InterPro"/>
</dbReference>
<keyword evidence="8" id="KW-0472">Membrane</keyword>
<dbReference type="GO" id="GO:0007059">
    <property type="term" value="P:chromosome segregation"/>
    <property type="evidence" value="ECO:0007669"/>
    <property type="project" value="TreeGrafter"/>
</dbReference>
<dbReference type="InterPro" id="IPR033494">
    <property type="entry name" value="NUDE"/>
</dbReference>
<evidence type="ECO:0000256" key="4">
    <source>
        <dbReference type="ARBA" id="ARBA00022701"/>
    </source>
</evidence>
<evidence type="ECO:0000313" key="10">
    <source>
        <dbReference type="EMBL" id="ORY25597.1"/>
    </source>
</evidence>
<evidence type="ECO:0000313" key="11">
    <source>
        <dbReference type="Proteomes" id="UP000193920"/>
    </source>
</evidence>
<feature type="domain" description="NUDE" evidence="9">
    <location>
        <begin position="119"/>
        <end position="233"/>
    </location>
</feature>
<dbReference type="AlphaFoldDB" id="A0A1Y2ATQ2"/>
<dbReference type="OrthoDB" id="5877028at2759"/>
<keyword evidence="8" id="KW-1133">Transmembrane helix</keyword>
<feature type="coiled-coil region" evidence="7">
    <location>
        <begin position="4"/>
        <end position="154"/>
    </location>
</feature>
<evidence type="ECO:0000256" key="6">
    <source>
        <dbReference type="ARBA" id="ARBA00023212"/>
    </source>
</evidence>
<evidence type="ECO:0000256" key="1">
    <source>
        <dbReference type="ARBA" id="ARBA00004245"/>
    </source>
</evidence>
<gene>
    <name evidence="10" type="ORF">LY90DRAFT_514125</name>
</gene>
<reference evidence="10 11" key="1">
    <citation type="submission" date="2016-08" db="EMBL/GenBank/DDBJ databases">
        <title>A Parts List for Fungal Cellulosomes Revealed by Comparative Genomics.</title>
        <authorList>
            <consortium name="DOE Joint Genome Institute"/>
            <person name="Haitjema C.H."/>
            <person name="Gilmore S.P."/>
            <person name="Henske J.K."/>
            <person name="Solomon K.V."/>
            <person name="De Groot R."/>
            <person name="Kuo A."/>
            <person name="Mondo S.J."/>
            <person name="Salamov A.A."/>
            <person name="Labutti K."/>
            <person name="Zhao Z."/>
            <person name="Chiniquy J."/>
            <person name="Barry K."/>
            <person name="Brewer H.M."/>
            <person name="Purvine S.O."/>
            <person name="Wright A.T."/>
            <person name="Boxma B."/>
            <person name="Van Alen T."/>
            <person name="Hackstein J.H."/>
            <person name="Baker S.E."/>
            <person name="Grigoriev I.V."/>
            <person name="O'Malley M.A."/>
        </authorList>
    </citation>
    <scope>NUCLEOTIDE SEQUENCE [LARGE SCALE GENOMIC DNA]</scope>
    <source>
        <strain evidence="10 11">G1</strain>
    </source>
</reference>
<evidence type="ECO:0000256" key="2">
    <source>
        <dbReference type="ARBA" id="ARBA00007429"/>
    </source>
</evidence>
<dbReference type="GO" id="GO:0005871">
    <property type="term" value="C:kinesin complex"/>
    <property type="evidence" value="ECO:0007669"/>
    <property type="project" value="TreeGrafter"/>
</dbReference>
<dbReference type="GO" id="GO:0000776">
    <property type="term" value="C:kinetochore"/>
    <property type="evidence" value="ECO:0007669"/>
    <property type="project" value="TreeGrafter"/>
</dbReference>
<organism evidence="10 11">
    <name type="scientific">Neocallimastix californiae</name>
    <dbReference type="NCBI Taxonomy" id="1754190"/>
    <lineage>
        <taxon>Eukaryota</taxon>
        <taxon>Fungi</taxon>
        <taxon>Fungi incertae sedis</taxon>
        <taxon>Chytridiomycota</taxon>
        <taxon>Chytridiomycota incertae sedis</taxon>
        <taxon>Neocallimastigomycetes</taxon>
        <taxon>Neocallimastigales</taxon>
        <taxon>Neocallimastigaceae</taxon>
        <taxon>Neocallimastix</taxon>
    </lineage>
</organism>
<name>A0A1Y2ATQ2_9FUNG</name>
<dbReference type="GO" id="GO:0000132">
    <property type="term" value="P:establishment of mitotic spindle orientation"/>
    <property type="evidence" value="ECO:0007669"/>
    <property type="project" value="TreeGrafter"/>
</dbReference>
<comment type="subcellular location">
    <subcellularLocation>
        <location evidence="1">Cytoplasm</location>
        <location evidence="1">Cytoskeleton</location>
    </subcellularLocation>
</comment>
<dbReference type="GO" id="GO:0005874">
    <property type="term" value="C:microtubule"/>
    <property type="evidence" value="ECO:0007669"/>
    <property type="project" value="UniProtKB-KW"/>
</dbReference>
<keyword evidence="6" id="KW-0206">Cytoskeleton</keyword>
<keyword evidence="11" id="KW-1185">Reference proteome</keyword>
<evidence type="ECO:0000256" key="8">
    <source>
        <dbReference type="SAM" id="Phobius"/>
    </source>
</evidence>
<protein>
    <recommendedName>
        <fullName evidence="9">NUDE domain-containing protein</fullName>
    </recommendedName>
</protein>
<keyword evidence="3" id="KW-0963">Cytoplasm</keyword>
<dbReference type="InterPro" id="IPR006964">
    <property type="entry name" value="NUDE_dom"/>
</dbReference>
<dbReference type="STRING" id="1754190.A0A1Y2ATQ2"/>
<evidence type="ECO:0000256" key="7">
    <source>
        <dbReference type="SAM" id="Coils"/>
    </source>
</evidence>
<proteinExistence type="inferred from homology"/>
<accession>A0A1Y2ATQ2</accession>
<evidence type="ECO:0000256" key="3">
    <source>
        <dbReference type="ARBA" id="ARBA00022490"/>
    </source>
</evidence>
<feature type="transmembrane region" description="Helical" evidence="8">
    <location>
        <begin position="294"/>
        <end position="311"/>
    </location>
</feature>
<evidence type="ECO:0000256" key="5">
    <source>
        <dbReference type="ARBA" id="ARBA00023054"/>
    </source>
</evidence>
<dbReference type="Proteomes" id="UP000193920">
    <property type="component" value="Unassembled WGS sequence"/>
</dbReference>
<comment type="caution">
    <text evidence="10">The sequence shown here is derived from an EMBL/GenBank/DDBJ whole genome shotgun (WGS) entry which is preliminary data.</text>
</comment>
<evidence type="ECO:0000259" key="9">
    <source>
        <dbReference type="Pfam" id="PF04880"/>
    </source>
</evidence>
<dbReference type="GO" id="GO:0051642">
    <property type="term" value="P:centrosome localization"/>
    <property type="evidence" value="ECO:0007669"/>
    <property type="project" value="TreeGrafter"/>
</dbReference>
<dbReference type="Pfam" id="PF04880">
    <property type="entry name" value="NUDE_C"/>
    <property type="match status" value="1"/>
</dbReference>
<dbReference type="GO" id="GO:0047496">
    <property type="term" value="P:vesicle transport along microtubule"/>
    <property type="evidence" value="ECO:0007669"/>
    <property type="project" value="TreeGrafter"/>
</dbReference>
<keyword evidence="8" id="KW-0812">Transmembrane</keyword>
<dbReference type="PANTHER" id="PTHR10921">
    <property type="entry name" value="NUCLEAR DISTRIBUTION PROTEIN NUDE HOMOLOG 1"/>
    <property type="match status" value="1"/>
</dbReference>
<keyword evidence="5 7" id="KW-0175">Coiled coil</keyword>
<comment type="similarity">
    <text evidence="2">Belongs to the nudE family.</text>
</comment>
<keyword evidence="4" id="KW-0493">Microtubule</keyword>
<dbReference type="PANTHER" id="PTHR10921:SF1">
    <property type="entry name" value="NUCLEAR DISTRIBUTION PROTEIN NUDE HOMOLOG"/>
    <property type="match status" value="1"/>
</dbReference>
<dbReference type="Gene3D" id="6.10.250.1080">
    <property type="match status" value="1"/>
</dbReference>
<dbReference type="GO" id="GO:0007020">
    <property type="term" value="P:microtubule nucleation"/>
    <property type="evidence" value="ECO:0007669"/>
    <property type="project" value="TreeGrafter"/>
</dbReference>
<dbReference type="EMBL" id="MCOG01000210">
    <property type="protein sequence ID" value="ORY25597.1"/>
    <property type="molecule type" value="Genomic_DNA"/>
</dbReference>